<organism evidence="2 3">
    <name type="scientific">Paludisphaera borealis</name>
    <dbReference type="NCBI Taxonomy" id="1387353"/>
    <lineage>
        <taxon>Bacteria</taxon>
        <taxon>Pseudomonadati</taxon>
        <taxon>Planctomycetota</taxon>
        <taxon>Planctomycetia</taxon>
        <taxon>Isosphaerales</taxon>
        <taxon>Isosphaeraceae</taxon>
        <taxon>Paludisphaera</taxon>
    </lineage>
</organism>
<keyword evidence="1" id="KW-0812">Transmembrane</keyword>
<keyword evidence="3" id="KW-1185">Reference proteome</keyword>
<proteinExistence type="predicted"/>
<dbReference type="KEGG" id="pbor:BSF38_02115"/>
<dbReference type="AlphaFoldDB" id="A0A1U7CNW7"/>
<protein>
    <submittedName>
        <fullName evidence="2">Uncharacterized protein</fullName>
    </submittedName>
</protein>
<sequence>MNHPDFWLSASLACNFLLVLLSAASCLFLIRRLDQIVRARATAEQRLIQLAFDLRRLEQRIAHLDLRPTAGSAEAPAPTVLKHTEAAPSLIAVPDLSYQGEAEGDDADNLAQKHGDVWALVEAGRDPTEIAEATGRPIGQVELIVGLYRQYLATRNVGDHARAT</sequence>
<name>A0A1U7CNW7_9BACT</name>
<feature type="transmembrane region" description="Helical" evidence="1">
    <location>
        <begin position="6"/>
        <end position="30"/>
    </location>
</feature>
<dbReference type="RefSeq" id="WP_076345407.1">
    <property type="nucleotide sequence ID" value="NZ_CP019082.1"/>
</dbReference>
<dbReference type="OrthoDB" id="292697at2"/>
<evidence type="ECO:0000313" key="2">
    <source>
        <dbReference type="EMBL" id="APW60632.1"/>
    </source>
</evidence>
<evidence type="ECO:0000256" key="1">
    <source>
        <dbReference type="SAM" id="Phobius"/>
    </source>
</evidence>
<keyword evidence="1" id="KW-0472">Membrane</keyword>
<evidence type="ECO:0000313" key="3">
    <source>
        <dbReference type="Proteomes" id="UP000186309"/>
    </source>
</evidence>
<dbReference type="EMBL" id="CP019082">
    <property type="protein sequence ID" value="APW60632.1"/>
    <property type="molecule type" value="Genomic_DNA"/>
</dbReference>
<accession>A0A1U7CNW7</accession>
<gene>
    <name evidence="2" type="ORF">BSF38_02115</name>
</gene>
<keyword evidence="1" id="KW-1133">Transmembrane helix</keyword>
<dbReference type="STRING" id="1387353.BSF38_02115"/>
<dbReference type="Proteomes" id="UP000186309">
    <property type="component" value="Chromosome"/>
</dbReference>
<reference evidence="3" key="1">
    <citation type="submission" date="2016-12" db="EMBL/GenBank/DDBJ databases">
        <title>Comparative genomics of four Isosphaeraceae planctomycetes: a common pool of plasmids and glycoside hydrolase genes.</title>
        <authorList>
            <person name="Ivanova A."/>
        </authorList>
    </citation>
    <scope>NUCLEOTIDE SEQUENCE [LARGE SCALE GENOMIC DNA]</scope>
    <source>
        <strain evidence="3">PX4</strain>
    </source>
</reference>